<evidence type="ECO:0000313" key="2">
    <source>
        <dbReference type="Proteomes" id="UP000007800"/>
    </source>
</evidence>
<protein>
    <submittedName>
        <fullName evidence="1">Uncharacterized protein</fullName>
    </submittedName>
</protein>
<feature type="non-terminal residue" evidence="1">
    <location>
        <position position="1"/>
    </location>
</feature>
<dbReference type="Proteomes" id="UP000007800">
    <property type="component" value="Unassembled WGS sequence"/>
</dbReference>
<dbReference type="EMBL" id="GG687096">
    <property type="protein sequence ID" value="EEQ97533.1"/>
    <property type="molecule type" value="Genomic_DNA"/>
</dbReference>
<sequence>ILGDVDKLLSSICRQRHLHNNTTVGISSGEEPITGSRSRGGQCCDGCGDVGGGGVEVFAETCADSTGVRIRVPSDSGCGVDSTVHYS</sequence>
<proteinExistence type="predicted"/>
<organism evidence="2">
    <name type="scientific">Perkinsus marinus (strain ATCC 50983 / TXsc)</name>
    <dbReference type="NCBI Taxonomy" id="423536"/>
    <lineage>
        <taxon>Eukaryota</taxon>
        <taxon>Sar</taxon>
        <taxon>Alveolata</taxon>
        <taxon>Perkinsozoa</taxon>
        <taxon>Perkinsea</taxon>
        <taxon>Perkinsida</taxon>
        <taxon>Perkinsidae</taxon>
        <taxon>Perkinsus</taxon>
    </lineage>
</organism>
<name>C5M0F9_PERM5</name>
<dbReference type="AlphaFoldDB" id="C5M0F9"/>
<gene>
    <name evidence="1" type="ORF">Pmar_PMAR003847</name>
</gene>
<accession>C5M0F9</accession>
<keyword evidence="2" id="KW-1185">Reference proteome</keyword>
<dbReference type="InParanoid" id="C5M0F9"/>
<reference evidence="1 2" key="1">
    <citation type="submission" date="2008-07" db="EMBL/GenBank/DDBJ databases">
        <authorList>
            <person name="El-Sayed N."/>
            <person name="Caler E."/>
            <person name="Inman J."/>
            <person name="Amedeo P."/>
            <person name="Hass B."/>
            <person name="Wortman J."/>
        </authorList>
    </citation>
    <scope>NUCLEOTIDE SEQUENCE [LARGE SCALE GENOMIC DNA]</scope>
    <source>
        <strain evidence="2">ATCC 50983 / TXsc</strain>
    </source>
</reference>
<dbReference type="RefSeq" id="XP_002764816.1">
    <property type="nucleotide sequence ID" value="XM_002764770.1"/>
</dbReference>
<evidence type="ECO:0000313" key="1">
    <source>
        <dbReference type="EMBL" id="EEQ97533.1"/>
    </source>
</evidence>
<dbReference type="GeneID" id="9055281"/>
<feature type="non-terminal residue" evidence="1">
    <location>
        <position position="87"/>
    </location>
</feature>